<reference evidence="2" key="1">
    <citation type="submission" date="2021-04" db="EMBL/GenBank/DDBJ databases">
        <authorList>
            <person name="Tunstrom K."/>
        </authorList>
    </citation>
    <scope>NUCLEOTIDE SEQUENCE</scope>
</reference>
<dbReference type="EMBL" id="CAJQZP010000832">
    <property type="protein sequence ID" value="CAG4987264.1"/>
    <property type="molecule type" value="Genomic_DNA"/>
</dbReference>
<dbReference type="Proteomes" id="UP000691718">
    <property type="component" value="Unassembled WGS sequence"/>
</dbReference>
<dbReference type="OrthoDB" id="10063284at2759"/>
<comment type="caution">
    <text evidence="2">The sequence shown here is derived from an EMBL/GenBank/DDBJ whole genome shotgun (WGS) entry which is preliminary data.</text>
</comment>
<gene>
    <name evidence="2" type="ORF">PAPOLLO_LOCUS11423</name>
</gene>
<accession>A0A8S3WZ44</accession>
<name>A0A8S3WZ44_PARAO</name>
<feature type="region of interest" description="Disordered" evidence="1">
    <location>
        <begin position="36"/>
        <end position="63"/>
    </location>
</feature>
<sequence>MDGKKSFSGVEYCKRAKEKEDKQKHVIKKSRKLDNFFGKPSTDAEDHEKSICSGATPTDSASVSSSASTLVVFASGSKEKAEEVPPVPRVQPNSDQRLCKISDDPNKWIIDDFTRDYICKNGANQNIKNDFPKSERIYKHKARHLSEHLFERQLVNGEKVPKQRLKDLALLNIEADYLSKMDCEELINDFAALKCRRVL</sequence>
<evidence type="ECO:0000313" key="2">
    <source>
        <dbReference type="EMBL" id="CAG4987264.1"/>
    </source>
</evidence>
<keyword evidence="3" id="KW-1185">Reference proteome</keyword>
<dbReference type="AlphaFoldDB" id="A0A8S3WZ44"/>
<protein>
    <submittedName>
        <fullName evidence="2">(apollo) hypothetical protein</fullName>
    </submittedName>
</protein>
<evidence type="ECO:0000256" key="1">
    <source>
        <dbReference type="SAM" id="MobiDB-lite"/>
    </source>
</evidence>
<evidence type="ECO:0000313" key="3">
    <source>
        <dbReference type="Proteomes" id="UP000691718"/>
    </source>
</evidence>
<proteinExistence type="predicted"/>
<organism evidence="2 3">
    <name type="scientific">Parnassius apollo</name>
    <name type="common">Apollo butterfly</name>
    <name type="synonym">Papilio apollo</name>
    <dbReference type="NCBI Taxonomy" id="110799"/>
    <lineage>
        <taxon>Eukaryota</taxon>
        <taxon>Metazoa</taxon>
        <taxon>Ecdysozoa</taxon>
        <taxon>Arthropoda</taxon>
        <taxon>Hexapoda</taxon>
        <taxon>Insecta</taxon>
        <taxon>Pterygota</taxon>
        <taxon>Neoptera</taxon>
        <taxon>Endopterygota</taxon>
        <taxon>Lepidoptera</taxon>
        <taxon>Glossata</taxon>
        <taxon>Ditrysia</taxon>
        <taxon>Papilionoidea</taxon>
        <taxon>Papilionidae</taxon>
        <taxon>Parnassiinae</taxon>
        <taxon>Parnassini</taxon>
        <taxon>Parnassius</taxon>
        <taxon>Parnassius</taxon>
    </lineage>
</organism>